<feature type="domain" description="Regulator of ribonuclease activity B" evidence="2">
    <location>
        <begin position="146"/>
        <end position="246"/>
    </location>
</feature>
<evidence type="ECO:0000259" key="1">
    <source>
        <dbReference type="Pfam" id="PF05117"/>
    </source>
</evidence>
<feature type="domain" description="DUF695" evidence="1">
    <location>
        <begin position="3"/>
        <end position="136"/>
    </location>
</feature>
<dbReference type="Pfam" id="PF05117">
    <property type="entry name" value="DUF695"/>
    <property type="match status" value="1"/>
</dbReference>
<proteinExistence type="predicted"/>
<dbReference type="Gene3D" id="3.30.70.970">
    <property type="entry name" value="RraB-like"/>
    <property type="match status" value="1"/>
</dbReference>
<dbReference type="EMBL" id="JABRWO010000001">
    <property type="protein sequence ID" value="MBA2113222.1"/>
    <property type="molecule type" value="Genomic_DNA"/>
</dbReference>
<name>A0A7V9A5I7_9BACT</name>
<dbReference type="Pfam" id="PF06877">
    <property type="entry name" value="RraB"/>
    <property type="match status" value="1"/>
</dbReference>
<dbReference type="SUPFAM" id="SSF89946">
    <property type="entry name" value="Hypothetical protein VC0424"/>
    <property type="match status" value="1"/>
</dbReference>
<dbReference type="InterPro" id="IPR016097">
    <property type="entry name" value="DUF695"/>
</dbReference>
<dbReference type="InterPro" id="IPR036701">
    <property type="entry name" value="RraB-like_sf"/>
</dbReference>
<evidence type="ECO:0000313" key="4">
    <source>
        <dbReference type="Proteomes" id="UP000551616"/>
    </source>
</evidence>
<comment type="caution">
    <text evidence="3">The sequence shown here is derived from an EMBL/GenBank/DDBJ whole genome shotgun (WGS) entry which is preliminary data.</text>
</comment>
<organism evidence="3 4">
    <name type="scientific">Bremerella alba</name>
    <dbReference type="NCBI Taxonomy" id="980252"/>
    <lineage>
        <taxon>Bacteria</taxon>
        <taxon>Pseudomonadati</taxon>
        <taxon>Planctomycetota</taxon>
        <taxon>Planctomycetia</taxon>
        <taxon>Pirellulales</taxon>
        <taxon>Pirellulaceae</taxon>
        <taxon>Bremerella</taxon>
    </lineage>
</organism>
<dbReference type="RefSeq" id="WP_207394723.1">
    <property type="nucleotide sequence ID" value="NZ_JABRWO010000001.1"/>
</dbReference>
<evidence type="ECO:0008006" key="5">
    <source>
        <dbReference type="Google" id="ProtNLM"/>
    </source>
</evidence>
<dbReference type="InterPro" id="IPR009671">
    <property type="entry name" value="RraB_dom"/>
</dbReference>
<accession>A0A7V9A5I7</accession>
<dbReference type="Proteomes" id="UP000551616">
    <property type="component" value="Unassembled WGS sequence"/>
</dbReference>
<protein>
    <recommendedName>
        <fullName evidence="5">DUF695 domain-containing protein</fullName>
    </recommendedName>
</protein>
<sequence length="252" mass="28774">MSDDWNAYLTQIEDSIASILLDMGIVSDVPDPQRKWLVRVLIPLQQPDDYGLTSNEEFAAIQPLEEGIVETIEEALDAVHVGCMTHNGRRDIVFYSPTFEGIDVALAPVMQEHTTYELRSGYQEDAEWGFYFEIMYPTPYEIQSMQNCSVLHNLLEAGDTLEKERLVSHWAYFPSEQSRAQFISSVQEKGFQIQQENLREEAEQPNPYGVQIERVDHVDQASIDQVSIELFDLAQSLGGTYDGWETKVIKSE</sequence>
<evidence type="ECO:0000259" key="2">
    <source>
        <dbReference type="Pfam" id="PF06877"/>
    </source>
</evidence>
<gene>
    <name evidence="3" type="ORF">HOV93_03710</name>
</gene>
<evidence type="ECO:0000313" key="3">
    <source>
        <dbReference type="EMBL" id="MBA2113222.1"/>
    </source>
</evidence>
<reference evidence="3 4" key="1">
    <citation type="submission" date="2020-05" db="EMBL/GenBank/DDBJ databases">
        <title>Bremerella alba sp. nov., a novel planctomycete isolated from the surface of the macroalga Fucus spiralis.</title>
        <authorList>
            <person name="Godinho O."/>
            <person name="Botelho R."/>
            <person name="Albuquerque L."/>
            <person name="Wiegand S."/>
            <person name="Da Costa M.S."/>
            <person name="Lobo-Da-Cunha A."/>
            <person name="Jogler C."/>
            <person name="Lage O.M."/>
        </authorList>
    </citation>
    <scope>NUCLEOTIDE SEQUENCE [LARGE SCALE GENOMIC DNA]</scope>
    <source>
        <strain evidence="3 4">FF15</strain>
    </source>
</reference>
<keyword evidence="4" id="KW-1185">Reference proteome</keyword>
<dbReference type="AlphaFoldDB" id="A0A7V9A5I7"/>